<dbReference type="PANTHER" id="PTHR22893:SF91">
    <property type="entry name" value="NADPH DEHYDROGENASE 2-RELATED"/>
    <property type="match status" value="1"/>
</dbReference>
<evidence type="ECO:0000256" key="1">
    <source>
        <dbReference type="ARBA" id="ARBA00001917"/>
    </source>
</evidence>
<dbReference type="Proteomes" id="UP000199460">
    <property type="component" value="Unassembled WGS sequence"/>
</dbReference>
<evidence type="ECO:0000256" key="2">
    <source>
        <dbReference type="ARBA" id="ARBA00005979"/>
    </source>
</evidence>
<dbReference type="EMBL" id="FNJJ01000001">
    <property type="protein sequence ID" value="SDO50322.1"/>
    <property type="molecule type" value="Genomic_DNA"/>
</dbReference>
<sequence length="359" mass="38608">MTAQLLSPARLHDLVLRNHMVMAPMTRSRADADGVPRASTAIYYAQRASAGLIISEAINISADAVGSPLTPGLFSDKQIAAWQQVTSAVHEAGGKIFAQLWHTGRVGHSSVRGGLLPVAPSAVAIQGQQHFTLEGMKDYEVPRALTFSEIQAVIGDYRRAAENAKRAGFDGVELHAAFGYLPNQFLVDSANLRTDEYGGSIAKRSRFVLEVMQALIEVWGSARVGIKLSPVIPFNSMIDSDPLALYSYLLGELNKLQPGYVHLMRALFPLDNFPHWPRDVLATFGTQINSPLIANGGYDAASGEAALRAGEAALVSFGTPFVANPDLPERFARGAELAQADRATLYGGEDAGFIDYPSL</sequence>
<name>A0A1H0K3J6_9GAMM</name>
<dbReference type="AlphaFoldDB" id="A0A1H0K3J6"/>
<keyword evidence="3" id="KW-0560">Oxidoreductase</keyword>
<dbReference type="Gene3D" id="3.20.20.70">
    <property type="entry name" value="Aldolase class I"/>
    <property type="match status" value="1"/>
</dbReference>
<evidence type="ECO:0000313" key="6">
    <source>
        <dbReference type="Proteomes" id="UP000199460"/>
    </source>
</evidence>
<dbReference type="FunFam" id="3.20.20.70:FF:000059">
    <property type="entry name" value="N-ethylmaleimide reductase, FMN-linked"/>
    <property type="match status" value="1"/>
</dbReference>
<dbReference type="InterPro" id="IPR013785">
    <property type="entry name" value="Aldolase_TIM"/>
</dbReference>
<dbReference type="Pfam" id="PF00724">
    <property type="entry name" value="Oxidored_FMN"/>
    <property type="match status" value="1"/>
</dbReference>
<dbReference type="GO" id="GO:0005829">
    <property type="term" value="C:cytosol"/>
    <property type="evidence" value="ECO:0007669"/>
    <property type="project" value="UniProtKB-ARBA"/>
</dbReference>
<dbReference type="OrthoDB" id="8523426at2"/>
<dbReference type="GeneID" id="300929940"/>
<gene>
    <name evidence="5" type="ORF">SAMN05216213_101177</name>
</gene>
<keyword evidence="6" id="KW-1185">Reference proteome</keyword>
<dbReference type="CDD" id="cd02933">
    <property type="entry name" value="OYE_like_FMN"/>
    <property type="match status" value="1"/>
</dbReference>
<reference evidence="6" key="1">
    <citation type="submission" date="2016-10" db="EMBL/GenBank/DDBJ databases">
        <authorList>
            <person name="Varghese N."/>
            <person name="Submissions S."/>
        </authorList>
    </citation>
    <scope>NUCLEOTIDE SEQUENCE [LARGE SCALE GENOMIC DNA]</scope>
    <source>
        <strain evidence="6">JCM 18416</strain>
    </source>
</reference>
<organism evidence="5 6">
    <name type="scientific">Ectopseudomonas guguanensis</name>
    <dbReference type="NCBI Taxonomy" id="1198456"/>
    <lineage>
        <taxon>Bacteria</taxon>
        <taxon>Pseudomonadati</taxon>
        <taxon>Pseudomonadota</taxon>
        <taxon>Gammaproteobacteria</taxon>
        <taxon>Pseudomonadales</taxon>
        <taxon>Pseudomonadaceae</taxon>
        <taxon>Ectopseudomonas</taxon>
    </lineage>
</organism>
<comment type="similarity">
    <text evidence="2">Belongs to the NADH:flavin oxidoreductase/NADH oxidase family.</text>
</comment>
<feature type="domain" description="NADH:flavin oxidoreductase/NADH oxidase N-terminal" evidence="4">
    <location>
        <begin position="5"/>
        <end position="336"/>
    </location>
</feature>
<evidence type="ECO:0000256" key="3">
    <source>
        <dbReference type="ARBA" id="ARBA00023002"/>
    </source>
</evidence>
<dbReference type="GO" id="GO:0010181">
    <property type="term" value="F:FMN binding"/>
    <property type="evidence" value="ECO:0007669"/>
    <property type="project" value="InterPro"/>
</dbReference>
<dbReference type="PANTHER" id="PTHR22893">
    <property type="entry name" value="NADH OXIDOREDUCTASE-RELATED"/>
    <property type="match status" value="1"/>
</dbReference>
<accession>A0A1H0K3J6</accession>
<dbReference type="RefSeq" id="WP_090426074.1">
    <property type="nucleotide sequence ID" value="NZ_FNJJ01000001.1"/>
</dbReference>
<comment type="cofactor">
    <cofactor evidence="1">
        <name>FMN</name>
        <dbReference type="ChEBI" id="CHEBI:58210"/>
    </cofactor>
</comment>
<evidence type="ECO:0000259" key="4">
    <source>
        <dbReference type="Pfam" id="PF00724"/>
    </source>
</evidence>
<dbReference type="SUPFAM" id="SSF51395">
    <property type="entry name" value="FMN-linked oxidoreductases"/>
    <property type="match status" value="1"/>
</dbReference>
<dbReference type="GO" id="GO:0016628">
    <property type="term" value="F:oxidoreductase activity, acting on the CH-CH group of donors, NAD or NADP as acceptor"/>
    <property type="evidence" value="ECO:0007669"/>
    <property type="project" value="UniProtKB-ARBA"/>
</dbReference>
<evidence type="ECO:0000313" key="5">
    <source>
        <dbReference type="EMBL" id="SDO50322.1"/>
    </source>
</evidence>
<dbReference type="InterPro" id="IPR001155">
    <property type="entry name" value="OxRdtase_FMN_N"/>
</dbReference>
<proteinExistence type="inferred from homology"/>
<dbReference type="InterPro" id="IPR045247">
    <property type="entry name" value="Oye-like"/>
</dbReference>
<protein>
    <submittedName>
        <fullName evidence="5">N-ethylmaleimide reductase</fullName>
    </submittedName>
</protein>